<reference evidence="1 2" key="1">
    <citation type="submission" date="2016-10" db="EMBL/GenBank/DDBJ databases">
        <title>Evaluation of Human, Animal and Environmental Mycobacterium chelonae Isolates by Core Genome Phylogenomic Analysis, Targeted Gene Comparison, and Anti-microbial Susceptibility Patterns: A Tale of Mistaken Identities.</title>
        <authorList>
            <person name="Fogelson S.B."/>
            <person name="Camus A.C."/>
            <person name="Lorenz W."/>
            <person name="Vasireddy R."/>
            <person name="Vasireddy S."/>
            <person name="Smith T."/>
            <person name="Brown-Elliott B.A."/>
            <person name="Wallace R.J.Jr."/>
            <person name="Hasan N.A."/>
            <person name="Reischl U."/>
            <person name="Sanchez S."/>
        </authorList>
    </citation>
    <scope>NUCLEOTIDE SEQUENCE [LARGE SCALE GENOMIC DNA]</scope>
    <source>
        <strain evidence="1 2">8528</strain>
    </source>
</reference>
<evidence type="ECO:0000313" key="2">
    <source>
        <dbReference type="Proteomes" id="UP000179621"/>
    </source>
</evidence>
<accession>A0ABX3BYG6</accession>
<dbReference type="Proteomes" id="UP000179621">
    <property type="component" value="Unassembled WGS sequence"/>
</dbReference>
<proteinExistence type="predicted"/>
<keyword evidence="2" id="KW-1185">Reference proteome</keyword>
<organism evidence="1 2">
    <name type="scientific">Mycobacteroides saopaulense</name>
    <dbReference type="NCBI Taxonomy" id="1578165"/>
    <lineage>
        <taxon>Bacteria</taxon>
        <taxon>Bacillati</taxon>
        <taxon>Actinomycetota</taxon>
        <taxon>Actinomycetes</taxon>
        <taxon>Mycobacteriales</taxon>
        <taxon>Mycobacteriaceae</taxon>
        <taxon>Mycobacteroides</taxon>
    </lineage>
</organism>
<gene>
    <name evidence="1" type="ORF">BKG73_17360</name>
</gene>
<evidence type="ECO:0000313" key="1">
    <source>
        <dbReference type="EMBL" id="OHU08784.1"/>
    </source>
</evidence>
<evidence type="ECO:0008006" key="3">
    <source>
        <dbReference type="Google" id="ProtNLM"/>
    </source>
</evidence>
<comment type="caution">
    <text evidence="1">The sequence shown here is derived from an EMBL/GenBank/DDBJ whole genome shotgun (WGS) entry which is preliminary data.</text>
</comment>
<sequence length="64" mass="7251">MSDPERGLGDELWDQQAASNAISDMYRDRAVKRPWPGWCQSCQAELDPPDATWCRSCGADDFED</sequence>
<name>A0ABX3BYG6_9MYCO</name>
<protein>
    <recommendedName>
        <fullName evidence="3">RanBP2-type domain-containing protein</fullName>
    </recommendedName>
</protein>
<dbReference type="EMBL" id="MLIH01000027">
    <property type="protein sequence ID" value="OHU08784.1"/>
    <property type="molecule type" value="Genomic_DNA"/>
</dbReference>